<dbReference type="InterPro" id="IPR002563">
    <property type="entry name" value="Flavin_Rdtase-like_dom"/>
</dbReference>
<organism evidence="6 7">
    <name type="scientific">Aliidiomarina maris</name>
    <dbReference type="NCBI Taxonomy" id="531312"/>
    <lineage>
        <taxon>Bacteria</taxon>
        <taxon>Pseudomonadati</taxon>
        <taxon>Pseudomonadota</taxon>
        <taxon>Gammaproteobacteria</taxon>
        <taxon>Alteromonadales</taxon>
        <taxon>Idiomarinaceae</taxon>
        <taxon>Aliidiomarina</taxon>
    </lineage>
</organism>
<comment type="cofactor">
    <cofactor evidence="1">
        <name>FMN</name>
        <dbReference type="ChEBI" id="CHEBI:58210"/>
    </cofactor>
</comment>
<keyword evidence="2" id="KW-0285">Flavoprotein</keyword>
<dbReference type="Gene3D" id="2.30.110.10">
    <property type="entry name" value="Electron Transport, Fmn-binding Protein, Chain A"/>
    <property type="match status" value="1"/>
</dbReference>
<sequence length="212" mass="22944">MIFETAKMSAQQIYHATTQTLLPRPIAWVLTKHSSGHFNLAPFSYFTAVSSDPPLLVFSVGDKAPGEGKDTKVNITSHPYFTIHIPSLGDAAAVTETAAPLAAEESELVHAGLETVPFEGFDMPRLANCSVAYGCRLHDIQGIKGAPQSLVFAHIEQIYISPEVAQFNTVRKPNGDTSERLMVDARKLNPLARLGGAQYAGIDAPFEIARPK</sequence>
<dbReference type="Pfam" id="PF01613">
    <property type="entry name" value="Flavin_Reduct"/>
    <property type="match status" value="1"/>
</dbReference>
<evidence type="ECO:0000256" key="2">
    <source>
        <dbReference type="ARBA" id="ARBA00022630"/>
    </source>
</evidence>
<dbReference type="PANTHER" id="PTHR33798:SF5">
    <property type="entry name" value="FLAVIN REDUCTASE LIKE DOMAIN-CONTAINING PROTEIN"/>
    <property type="match status" value="1"/>
</dbReference>
<dbReference type="SMART" id="SM00903">
    <property type="entry name" value="Flavin_Reduct"/>
    <property type="match status" value="1"/>
</dbReference>
<dbReference type="EMBL" id="QLMD01000004">
    <property type="protein sequence ID" value="RAJ98896.1"/>
    <property type="molecule type" value="Genomic_DNA"/>
</dbReference>
<evidence type="ECO:0000256" key="3">
    <source>
        <dbReference type="ARBA" id="ARBA00022643"/>
    </source>
</evidence>
<keyword evidence="3" id="KW-0288">FMN</keyword>
<name>A0A327X6L9_9GAMM</name>
<evidence type="ECO:0000313" key="7">
    <source>
        <dbReference type="Proteomes" id="UP000249203"/>
    </source>
</evidence>
<feature type="domain" description="Flavin reductase like" evidence="5">
    <location>
        <begin position="22"/>
        <end position="169"/>
    </location>
</feature>
<reference evidence="6 7" key="1">
    <citation type="submission" date="2018-06" db="EMBL/GenBank/DDBJ databases">
        <title>Genomic Encyclopedia of Type Strains, Phase III (KMG-III): the genomes of soil and plant-associated and newly described type strains.</title>
        <authorList>
            <person name="Whitman W."/>
        </authorList>
    </citation>
    <scope>NUCLEOTIDE SEQUENCE [LARGE SCALE GENOMIC DNA]</scope>
    <source>
        <strain evidence="6 7">CGMCC 1.15366</strain>
    </source>
</reference>
<proteinExistence type="inferred from homology"/>
<comment type="caution">
    <text evidence="6">The sequence shown here is derived from an EMBL/GenBank/DDBJ whole genome shotgun (WGS) entry which is preliminary data.</text>
</comment>
<evidence type="ECO:0000256" key="1">
    <source>
        <dbReference type="ARBA" id="ARBA00001917"/>
    </source>
</evidence>
<dbReference type="PANTHER" id="PTHR33798">
    <property type="entry name" value="FLAVOPROTEIN OXYGENASE"/>
    <property type="match status" value="1"/>
</dbReference>
<dbReference type="Proteomes" id="UP000249203">
    <property type="component" value="Unassembled WGS sequence"/>
</dbReference>
<comment type="similarity">
    <text evidence="4">Belongs to the flavoredoxin family.</text>
</comment>
<evidence type="ECO:0000256" key="4">
    <source>
        <dbReference type="ARBA" id="ARBA00038054"/>
    </source>
</evidence>
<dbReference type="AlphaFoldDB" id="A0A327X6L9"/>
<protein>
    <submittedName>
        <fullName evidence="6">Flavin reductase (DIM6/NTAB) family NADH-FMN oxidoreductase RutF</fullName>
    </submittedName>
</protein>
<evidence type="ECO:0000259" key="5">
    <source>
        <dbReference type="SMART" id="SM00903"/>
    </source>
</evidence>
<accession>A0A327X6L9</accession>
<dbReference type="GO" id="GO:0016646">
    <property type="term" value="F:oxidoreductase activity, acting on the CH-NH group of donors, NAD or NADP as acceptor"/>
    <property type="evidence" value="ECO:0007669"/>
    <property type="project" value="UniProtKB-ARBA"/>
</dbReference>
<dbReference type="SUPFAM" id="SSF50475">
    <property type="entry name" value="FMN-binding split barrel"/>
    <property type="match status" value="1"/>
</dbReference>
<dbReference type="GO" id="GO:0010181">
    <property type="term" value="F:FMN binding"/>
    <property type="evidence" value="ECO:0007669"/>
    <property type="project" value="InterPro"/>
</dbReference>
<gene>
    <name evidence="6" type="ORF">B0I24_10498</name>
</gene>
<dbReference type="RefSeq" id="WP_181452257.1">
    <property type="nucleotide sequence ID" value="NZ_PIPK01000004.1"/>
</dbReference>
<evidence type="ECO:0000313" key="6">
    <source>
        <dbReference type="EMBL" id="RAJ98896.1"/>
    </source>
</evidence>
<dbReference type="InterPro" id="IPR012349">
    <property type="entry name" value="Split_barrel_FMN-bd"/>
</dbReference>